<proteinExistence type="predicted"/>
<organism evidence="1 2">
    <name type="scientific">Streptococcus suis</name>
    <dbReference type="NCBI Taxonomy" id="1307"/>
    <lineage>
        <taxon>Bacteria</taxon>
        <taxon>Bacillati</taxon>
        <taxon>Bacillota</taxon>
        <taxon>Bacilli</taxon>
        <taxon>Lactobacillales</taxon>
        <taxon>Streptococcaceae</taxon>
        <taxon>Streptococcus</taxon>
    </lineage>
</organism>
<dbReference type="RefSeq" id="WP_044774444.1">
    <property type="nucleotide sequence ID" value="NZ_CEFG01000044.1"/>
</dbReference>
<dbReference type="AlphaFoldDB" id="A0A123T356"/>
<dbReference type="EMBL" id="FIHD01000011">
    <property type="protein sequence ID" value="CYU84360.1"/>
    <property type="molecule type" value="Genomic_DNA"/>
</dbReference>
<sequence>MKKLSKPMLKELYDTYGINYDNLAKKIDVKNRIRTQANRKFKKQFDSRNWDSLTLNEQNYFLLHCMKDYMMKEIEEVIHPSSPSKIKKIKNSVETLIKEQYVSVNEYIKQANVDIGKLYTIDENGYSQYGKLQDELLEIYKSSDNNFEPESTSDDIRFSILETKINVLLKIVQEKLNVQIDIEAIEDCCKYLIKNDFNNDDIIQLEIDEQSSVPLEVQKKIIQTNQKYFAHLMQKENLEFYKDKE</sequence>
<evidence type="ECO:0000313" key="2">
    <source>
        <dbReference type="Proteomes" id="UP000073494"/>
    </source>
</evidence>
<dbReference type="Proteomes" id="UP000073494">
    <property type="component" value="Unassembled WGS sequence"/>
</dbReference>
<name>A0A123T356_STRSU</name>
<evidence type="ECO:0000313" key="1">
    <source>
        <dbReference type="EMBL" id="CYU84360.1"/>
    </source>
</evidence>
<reference evidence="1 2" key="1">
    <citation type="submission" date="2016-02" db="EMBL/GenBank/DDBJ databases">
        <authorList>
            <consortium name="Pathogen Informatics"/>
        </authorList>
    </citation>
    <scope>NUCLEOTIDE SEQUENCE [LARGE SCALE GENOMIC DNA]</scope>
    <source>
        <strain evidence="1 2">LSS54</strain>
    </source>
</reference>
<accession>A0A123T356</accession>
<protein>
    <submittedName>
        <fullName evidence="1">Uncharacterized protein</fullName>
    </submittedName>
</protein>
<gene>
    <name evidence="1" type="ORF">ERS132416_00808</name>
</gene>